<evidence type="ECO:0000259" key="5">
    <source>
        <dbReference type="PROSITE" id="PS50977"/>
    </source>
</evidence>
<dbReference type="Gene3D" id="1.10.10.60">
    <property type="entry name" value="Homeodomain-like"/>
    <property type="match status" value="1"/>
</dbReference>
<dbReference type="InterPro" id="IPR011075">
    <property type="entry name" value="TetR_C"/>
</dbReference>
<dbReference type="Pfam" id="PF00440">
    <property type="entry name" value="TetR_N"/>
    <property type="match status" value="1"/>
</dbReference>
<dbReference type="Gene3D" id="1.10.357.10">
    <property type="entry name" value="Tetracycline Repressor, domain 2"/>
    <property type="match status" value="1"/>
</dbReference>
<dbReference type="InterPro" id="IPR050109">
    <property type="entry name" value="HTH-type_TetR-like_transc_reg"/>
</dbReference>
<sequence length="229" mass="24750">MTLTIRTRSVSCYGFRVHDATNTSDETPKGRPRDPSRDEAIIDAALDLLVRDGYDRLSMEAVAALAGVGKATVYRRWSNKAELVIDSMATVKPVIDSIDSGSFDGDVDLIVAASCSPPNQRLLQIMASICSALPREPELLAAFRSRFTEPRIEAITAILQRARRRGELGQDVDIDMAASIVPSLMLQRVLMTGQPAGRAYAEKVVGSVLLPVLGLPPRPSSPTPHGETP</sequence>
<evidence type="ECO:0000256" key="3">
    <source>
        <dbReference type="ARBA" id="ARBA00023163"/>
    </source>
</evidence>
<protein>
    <submittedName>
        <fullName evidence="6">TetR/AcrR family transcriptional regulator</fullName>
    </submittedName>
</protein>
<dbReference type="Pfam" id="PF16859">
    <property type="entry name" value="TetR_C_11"/>
    <property type="match status" value="1"/>
</dbReference>
<dbReference type="GO" id="GO:0000976">
    <property type="term" value="F:transcription cis-regulatory region binding"/>
    <property type="evidence" value="ECO:0007669"/>
    <property type="project" value="TreeGrafter"/>
</dbReference>
<dbReference type="Proteomes" id="UP000265581">
    <property type="component" value="Unassembled WGS sequence"/>
</dbReference>
<gene>
    <name evidence="6" type="ORF">DX116_00690</name>
</gene>
<feature type="domain" description="HTH tetR-type" evidence="5">
    <location>
        <begin position="35"/>
        <end position="95"/>
    </location>
</feature>
<comment type="caution">
    <text evidence="6">The sequence shown here is derived from an EMBL/GenBank/DDBJ whole genome shotgun (WGS) entry which is preliminary data.</text>
</comment>
<evidence type="ECO:0000313" key="6">
    <source>
        <dbReference type="EMBL" id="REK72198.1"/>
    </source>
</evidence>
<reference evidence="6 7" key="1">
    <citation type="submission" date="2018-08" db="EMBL/GenBank/DDBJ databases">
        <title>Aeromicrobium sp. M2KJ-4, whole genome shotgun sequence.</title>
        <authorList>
            <person name="Tuo L."/>
        </authorList>
    </citation>
    <scope>NUCLEOTIDE SEQUENCE [LARGE SCALE GENOMIC DNA]</scope>
    <source>
        <strain evidence="6 7">M2KJ-4</strain>
    </source>
</reference>
<dbReference type="PANTHER" id="PTHR30055">
    <property type="entry name" value="HTH-TYPE TRANSCRIPTIONAL REGULATOR RUTR"/>
    <property type="match status" value="1"/>
</dbReference>
<evidence type="ECO:0000256" key="1">
    <source>
        <dbReference type="ARBA" id="ARBA00023015"/>
    </source>
</evidence>
<evidence type="ECO:0000313" key="7">
    <source>
        <dbReference type="Proteomes" id="UP000265581"/>
    </source>
</evidence>
<accession>A0A371P9J3</accession>
<dbReference type="EMBL" id="QUBR01000001">
    <property type="protein sequence ID" value="REK72198.1"/>
    <property type="molecule type" value="Genomic_DNA"/>
</dbReference>
<keyword evidence="1" id="KW-0805">Transcription regulation</keyword>
<dbReference type="InterPro" id="IPR001647">
    <property type="entry name" value="HTH_TetR"/>
</dbReference>
<evidence type="ECO:0000256" key="2">
    <source>
        <dbReference type="ARBA" id="ARBA00023125"/>
    </source>
</evidence>
<organism evidence="6 7">
    <name type="scientific">Aeromicrobium endophyticum</name>
    <dbReference type="NCBI Taxonomy" id="2292704"/>
    <lineage>
        <taxon>Bacteria</taxon>
        <taxon>Bacillati</taxon>
        <taxon>Actinomycetota</taxon>
        <taxon>Actinomycetes</taxon>
        <taxon>Propionibacteriales</taxon>
        <taxon>Nocardioidaceae</taxon>
        <taxon>Aeromicrobium</taxon>
    </lineage>
</organism>
<name>A0A371P9J3_9ACTN</name>
<dbReference type="GO" id="GO:0003700">
    <property type="term" value="F:DNA-binding transcription factor activity"/>
    <property type="evidence" value="ECO:0007669"/>
    <property type="project" value="TreeGrafter"/>
</dbReference>
<dbReference type="InterPro" id="IPR036271">
    <property type="entry name" value="Tet_transcr_reg_TetR-rel_C_sf"/>
</dbReference>
<dbReference type="PRINTS" id="PR00455">
    <property type="entry name" value="HTHTETR"/>
</dbReference>
<dbReference type="PROSITE" id="PS50977">
    <property type="entry name" value="HTH_TETR_2"/>
    <property type="match status" value="1"/>
</dbReference>
<keyword evidence="7" id="KW-1185">Reference proteome</keyword>
<dbReference type="InterPro" id="IPR023772">
    <property type="entry name" value="DNA-bd_HTH_TetR-type_CS"/>
</dbReference>
<keyword evidence="3" id="KW-0804">Transcription</keyword>
<dbReference type="SUPFAM" id="SSF48498">
    <property type="entry name" value="Tetracyclin repressor-like, C-terminal domain"/>
    <property type="match status" value="1"/>
</dbReference>
<keyword evidence="2 4" id="KW-0238">DNA-binding</keyword>
<dbReference type="InterPro" id="IPR009057">
    <property type="entry name" value="Homeodomain-like_sf"/>
</dbReference>
<dbReference type="PANTHER" id="PTHR30055:SF149">
    <property type="entry name" value="TETR-FAMILY TRANSCRIPTIONAL REGULATOR"/>
    <property type="match status" value="1"/>
</dbReference>
<proteinExistence type="predicted"/>
<dbReference type="SUPFAM" id="SSF46689">
    <property type="entry name" value="Homeodomain-like"/>
    <property type="match status" value="1"/>
</dbReference>
<evidence type="ECO:0000256" key="4">
    <source>
        <dbReference type="PROSITE-ProRule" id="PRU00335"/>
    </source>
</evidence>
<dbReference type="PROSITE" id="PS01081">
    <property type="entry name" value="HTH_TETR_1"/>
    <property type="match status" value="1"/>
</dbReference>
<feature type="DNA-binding region" description="H-T-H motif" evidence="4">
    <location>
        <begin position="58"/>
        <end position="77"/>
    </location>
</feature>
<dbReference type="AlphaFoldDB" id="A0A371P9J3"/>